<evidence type="ECO:0000313" key="12">
    <source>
        <dbReference type="EMBL" id="PKD44054.1"/>
    </source>
</evidence>
<dbReference type="InterPro" id="IPR059000">
    <property type="entry name" value="ATPase_P-type_domA"/>
</dbReference>
<evidence type="ECO:0000256" key="9">
    <source>
        <dbReference type="ARBA" id="ARBA00023136"/>
    </source>
</evidence>
<keyword evidence="8 10" id="KW-1133">Transmembrane helix</keyword>
<feature type="domain" description="Cation-transporting P-type ATPase N-terminal" evidence="11">
    <location>
        <begin position="17"/>
        <end position="91"/>
    </location>
</feature>
<dbReference type="SFLD" id="SFLDS00003">
    <property type="entry name" value="Haloacid_Dehalogenase"/>
    <property type="match status" value="1"/>
</dbReference>
<dbReference type="InterPro" id="IPR008250">
    <property type="entry name" value="ATPase_P-typ_transduc_dom_A_sf"/>
</dbReference>
<dbReference type="InterPro" id="IPR004014">
    <property type="entry name" value="ATPase_P-typ_cation-transptr_N"/>
</dbReference>
<dbReference type="SUPFAM" id="SSF81653">
    <property type="entry name" value="Calcium ATPase, transduction domain A"/>
    <property type="match status" value="1"/>
</dbReference>
<feature type="transmembrane region" description="Helical" evidence="10">
    <location>
        <begin position="285"/>
        <end position="311"/>
    </location>
</feature>
<dbReference type="PRINTS" id="PR00120">
    <property type="entry name" value="HATPASE"/>
</dbReference>
<keyword evidence="4" id="KW-0547">Nucleotide-binding</keyword>
<dbReference type="RefSeq" id="WP_101071300.1">
    <property type="nucleotide sequence ID" value="NZ_PISP01000001.1"/>
</dbReference>
<evidence type="ECO:0000256" key="8">
    <source>
        <dbReference type="ARBA" id="ARBA00022989"/>
    </source>
</evidence>
<dbReference type="SUPFAM" id="SSF81665">
    <property type="entry name" value="Calcium ATPase, transmembrane domain M"/>
    <property type="match status" value="1"/>
</dbReference>
<evidence type="ECO:0000256" key="2">
    <source>
        <dbReference type="ARBA" id="ARBA00022553"/>
    </source>
</evidence>
<feature type="transmembrane region" description="Helical" evidence="10">
    <location>
        <begin position="844"/>
        <end position="863"/>
    </location>
</feature>
<dbReference type="InterPro" id="IPR044492">
    <property type="entry name" value="P_typ_ATPase_HD_dom"/>
</dbReference>
<dbReference type="GO" id="GO:0005524">
    <property type="term" value="F:ATP binding"/>
    <property type="evidence" value="ECO:0007669"/>
    <property type="project" value="UniProtKB-KW"/>
</dbReference>
<evidence type="ECO:0000256" key="4">
    <source>
        <dbReference type="ARBA" id="ARBA00022741"/>
    </source>
</evidence>
<evidence type="ECO:0000256" key="1">
    <source>
        <dbReference type="ARBA" id="ARBA00004127"/>
    </source>
</evidence>
<dbReference type="NCBIfam" id="TIGR01494">
    <property type="entry name" value="ATPase_P-type"/>
    <property type="match status" value="2"/>
</dbReference>
<dbReference type="Proteomes" id="UP000233398">
    <property type="component" value="Unassembled WGS sequence"/>
</dbReference>
<sequence>MSDQQQPLTGSIQTDKSWFNLSKDELYRTVETSSQKGLTQEESVKRLQIFGPNEIETQQGMTRLQILMHQFKDPLIYILIAAAFVTLILQDYTDSAVITIVVLLNAVIGYFQESKAQSAIHALSKLAAPKAHVIRDGREMEIPGKDLVPGDVVLLTSGGRVAADMRIIHSNGLEVNESALTGESMITRKHSDVIDVENAVPGDQKNMAFAGTIVAQGRARAVVVRTGKSTELGKIAESVKDIGITKTPLQIKVDKLGHMIGYVIVGFAILIAMIGIWHQMSPTDIFITVVAMAVSAIPEGLPVVLTVTLAIGVRRMANRQAIIRSLPAVETLGSTTVIGSDKTGTLTKNQMTVRKIWSDQKFYSTSEAGYKLEGGVYDGDIKWETDEQSGLYQTLLAGTLSNEANVASLKLGEPQGDPTEIALHVSAFKGGIELSSIRDQITELDLFPFEPERQFMATLNQKGAKRQINMKGSPEAILSRCTHQLVDGEILDLDHESVRDAAAKMAGEGLRVLAMAYKDTNIDRFDGLSELETGLIFTGLQGMEDPIRPEALESIRISQKAGIRVIMITGDHIQTAIAIGRQLGLDPEEHGALEGKMLDQMSDEELDFKLRDINIFARVTPQHKFRIVERLKSFGHIVAVTGDGVNDAPALRAAHLGVAMGKSGTDVAREASDMVLSDDNFSTITAAIEEGRIVFSNIRKVTFFLLSTAVGEVIVILTAVIMNWPLPFVAVQILWINLVTNGLQDVALAFEPGEPGILKRKPRPVKEGILSGRLIERLGGVGIVLAVGTLGIFWWAMENTGGDVDMARTVAMTQMVIFQFFHVINCRSLDRSIFKVNFFSNKFLFVSMAAAMLAHLAVLHIGFLQSVFRTVPLNVEQWIMIVSIGSLVIIGGEIDKIVNRWRKSFIG</sequence>
<feature type="transmembrane region" description="Helical" evidence="10">
    <location>
        <begin position="774"/>
        <end position="794"/>
    </location>
</feature>
<dbReference type="InterPro" id="IPR018303">
    <property type="entry name" value="ATPase_P-typ_P_site"/>
</dbReference>
<dbReference type="Pfam" id="PF00690">
    <property type="entry name" value="Cation_ATPase_N"/>
    <property type="match status" value="1"/>
</dbReference>
<dbReference type="SFLD" id="SFLDG00002">
    <property type="entry name" value="C1.7:_P-type_atpase_like"/>
    <property type="match status" value="1"/>
</dbReference>
<dbReference type="SMART" id="SM00831">
    <property type="entry name" value="Cation_ATPase_N"/>
    <property type="match status" value="1"/>
</dbReference>
<dbReference type="SUPFAM" id="SSF81660">
    <property type="entry name" value="Metal cation-transporting ATPase, ATP-binding domain N"/>
    <property type="match status" value="1"/>
</dbReference>
<dbReference type="PANTHER" id="PTHR42861">
    <property type="entry name" value="CALCIUM-TRANSPORTING ATPASE"/>
    <property type="match status" value="1"/>
</dbReference>
<dbReference type="PRINTS" id="PR00119">
    <property type="entry name" value="CATATPASE"/>
</dbReference>
<feature type="transmembrane region" description="Helical" evidence="10">
    <location>
        <begin position="259"/>
        <end position="279"/>
    </location>
</feature>
<dbReference type="Gene3D" id="3.40.1110.10">
    <property type="entry name" value="Calcium-transporting ATPase, cytoplasmic domain N"/>
    <property type="match status" value="1"/>
</dbReference>
<feature type="transmembrane region" description="Helical" evidence="10">
    <location>
        <begin position="875"/>
        <end position="894"/>
    </location>
</feature>
<proteinExistence type="predicted"/>
<comment type="subcellular location">
    <subcellularLocation>
        <location evidence="1">Endomembrane system</location>
        <topology evidence="1">Multi-pass membrane protein</topology>
    </subcellularLocation>
</comment>
<dbReference type="Gene3D" id="1.20.1110.10">
    <property type="entry name" value="Calcium-transporting ATPase, transmembrane domain"/>
    <property type="match status" value="1"/>
</dbReference>
<dbReference type="PROSITE" id="PS00154">
    <property type="entry name" value="ATPASE_E1_E2"/>
    <property type="match status" value="1"/>
</dbReference>
<evidence type="ECO:0000256" key="5">
    <source>
        <dbReference type="ARBA" id="ARBA00022840"/>
    </source>
</evidence>
<dbReference type="FunFam" id="2.70.150.10:FF:000160">
    <property type="entry name" value="Sarcoplasmic/endoplasmic reticulum calcium ATPase 1"/>
    <property type="match status" value="1"/>
</dbReference>
<dbReference type="GO" id="GO:0012505">
    <property type="term" value="C:endomembrane system"/>
    <property type="evidence" value="ECO:0007669"/>
    <property type="project" value="UniProtKB-SubCell"/>
</dbReference>
<organism evidence="12 13">
    <name type="scientific">Rhodohalobacter barkolensis</name>
    <dbReference type="NCBI Taxonomy" id="2053187"/>
    <lineage>
        <taxon>Bacteria</taxon>
        <taxon>Pseudomonadati</taxon>
        <taxon>Balneolota</taxon>
        <taxon>Balneolia</taxon>
        <taxon>Balneolales</taxon>
        <taxon>Balneolaceae</taxon>
        <taxon>Rhodohalobacter</taxon>
    </lineage>
</organism>
<dbReference type="InterPro" id="IPR023298">
    <property type="entry name" value="ATPase_P-typ_TM_dom_sf"/>
</dbReference>
<evidence type="ECO:0000256" key="7">
    <source>
        <dbReference type="ARBA" id="ARBA00022967"/>
    </source>
</evidence>
<dbReference type="InterPro" id="IPR036412">
    <property type="entry name" value="HAD-like_sf"/>
</dbReference>
<dbReference type="GO" id="GO:0016020">
    <property type="term" value="C:membrane"/>
    <property type="evidence" value="ECO:0007669"/>
    <property type="project" value="InterPro"/>
</dbReference>
<name>A0A2N0VIQ9_9BACT</name>
<evidence type="ECO:0000313" key="13">
    <source>
        <dbReference type="Proteomes" id="UP000233398"/>
    </source>
</evidence>
<keyword evidence="6" id="KW-0460">Magnesium</keyword>
<keyword evidence="7" id="KW-1278">Translocase</keyword>
<feature type="transmembrane region" description="Helical" evidence="10">
    <location>
        <begin position="701"/>
        <end position="721"/>
    </location>
</feature>
<keyword evidence="9 10" id="KW-0472">Membrane</keyword>
<evidence type="ECO:0000259" key="11">
    <source>
        <dbReference type="SMART" id="SM00831"/>
    </source>
</evidence>
<dbReference type="Gene3D" id="2.70.150.10">
    <property type="entry name" value="Calcium-transporting ATPase, cytoplasmic transduction domain A"/>
    <property type="match status" value="1"/>
</dbReference>
<evidence type="ECO:0000256" key="6">
    <source>
        <dbReference type="ARBA" id="ARBA00022842"/>
    </source>
</evidence>
<dbReference type="SFLD" id="SFLDF00027">
    <property type="entry name" value="p-type_atpase"/>
    <property type="match status" value="1"/>
</dbReference>
<evidence type="ECO:0000256" key="3">
    <source>
        <dbReference type="ARBA" id="ARBA00022692"/>
    </source>
</evidence>
<reference evidence="12 13" key="1">
    <citation type="submission" date="2017-11" db="EMBL/GenBank/DDBJ databases">
        <title>Rhodohalobacter 15182 sp. nov., isolated from a salt lake.</title>
        <authorList>
            <person name="Han S."/>
        </authorList>
    </citation>
    <scope>NUCLEOTIDE SEQUENCE [LARGE SCALE GENOMIC DNA]</scope>
    <source>
        <strain evidence="12 13">15182</strain>
    </source>
</reference>
<dbReference type="Pfam" id="PF13246">
    <property type="entry name" value="Cation_ATPase"/>
    <property type="match status" value="1"/>
</dbReference>
<dbReference type="InterPro" id="IPR023299">
    <property type="entry name" value="ATPase_P-typ_cyto_dom_N"/>
</dbReference>
<keyword evidence="2" id="KW-0597">Phosphoprotein</keyword>
<dbReference type="Gene3D" id="3.40.50.1000">
    <property type="entry name" value="HAD superfamily/HAD-like"/>
    <property type="match status" value="1"/>
</dbReference>
<comment type="caution">
    <text evidence="12">The sequence shown here is derived from an EMBL/GenBank/DDBJ whole genome shotgun (WGS) entry which is preliminary data.</text>
</comment>
<dbReference type="OrthoDB" id="1521937at2"/>
<dbReference type="InterPro" id="IPR001757">
    <property type="entry name" value="P_typ_ATPase"/>
</dbReference>
<accession>A0A2N0VIQ9</accession>
<keyword evidence="5" id="KW-0067">ATP-binding</keyword>
<protein>
    <submittedName>
        <fullName evidence="12">ATPase</fullName>
    </submittedName>
</protein>
<evidence type="ECO:0000256" key="10">
    <source>
        <dbReference type="SAM" id="Phobius"/>
    </source>
</evidence>
<keyword evidence="3 10" id="KW-0812">Transmembrane</keyword>
<gene>
    <name evidence="12" type="ORF">CWD77_00825</name>
</gene>
<dbReference type="AlphaFoldDB" id="A0A2N0VIQ9"/>
<feature type="transmembrane region" description="Helical" evidence="10">
    <location>
        <begin position="71"/>
        <end position="89"/>
    </location>
</feature>
<keyword evidence="13" id="KW-1185">Reference proteome</keyword>
<dbReference type="Pfam" id="PF00122">
    <property type="entry name" value="E1-E2_ATPase"/>
    <property type="match status" value="1"/>
</dbReference>
<dbReference type="Pfam" id="PF00689">
    <property type="entry name" value="Cation_ATPase_C"/>
    <property type="match status" value="1"/>
</dbReference>
<dbReference type="InterPro" id="IPR006068">
    <property type="entry name" value="ATPase_P-typ_cation-transptr_C"/>
</dbReference>
<dbReference type="SUPFAM" id="SSF56784">
    <property type="entry name" value="HAD-like"/>
    <property type="match status" value="1"/>
</dbReference>
<dbReference type="EMBL" id="PISP01000001">
    <property type="protein sequence ID" value="PKD44054.1"/>
    <property type="molecule type" value="Genomic_DNA"/>
</dbReference>
<dbReference type="InterPro" id="IPR023214">
    <property type="entry name" value="HAD_sf"/>
</dbReference>
<feature type="transmembrane region" description="Helical" evidence="10">
    <location>
        <begin position="95"/>
        <end position="111"/>
    </location>
</feature>
<dbReference type="GO" id="GO:0016887">
    <property type="term" value="F:ATP hydrolysis activity"/>
    <property type="evidence" value="ECO:0007669"/>
    <property type="project" value="InterPro"/>
</dbReference>